<accession>A0A897NV69</accession>
<proteinExistence type="predicted"/>
<dbReference type="PANTHER" id="PTHR34704">
    <property type="entry name" value="ATPASE"/>
    <property type="match status" value="1"/>
</dbReference>
<feature type="domain" description="DUF234" evidence="1">
    <location>
        <begin position="63"/>
        <end position="149"/>
    </location>
</feature>
<dbReference type="Proteomes" id="UP000663292">
    <property type="component" value="Plasmid pHSR-Est01"/>
</dbReference>
<geneLocation type="plasmid" evidence="2 3">
    <name>pHSR-Est01</name>
</geneLocation>
<keyword evidence="3" id="KW-1185">Reference proteome</keyword>
<reference evidence="2 3" key="1">
    <citation type="submission" date="2020-11" db="EMBL/GenBank/DDBJ databases">
        <title>Carbohydrate-dependent, anaerobic sulfur respiration: A novel catabolism in halophilic archaea.</title>
        <authorList>
            <person name="Sorokin D.Y."/>
            <person name="Messina E."/>
            <person name="Smedile F."/>
            <person name="La Cono V."/>
            <person name="Hallsworth J.E."/>
            <person name="Yakimov M.M."/>
        </authorList>
    </citation>
    <scope>NUCLEOTIDE SEQUENCE [LARGE SCALE GENOMIC DNA]</scope>
    <source>
        <strain evidence="2 3">HSR-Est</strain>
        <plasmid evidence="2 3">pHSR-Est01</plasmid>
    </source>
</reference>
<evidence type="ECO:0000313" key="3">
    <source>
        <dbReference type="Proteomes" id="UP000663292"/>
    </source>
</evidence>
<dbReference type="InterPro" id="IPR004256">
    <property type="entry name" value="DUF234"/>
</dbReference>
<dbReference type="EMBL" id="CP064792">
    <property type="protein sequence ID" value="QSG16334.1"/>
    <property type="molecule type" value="Genomic_DNA"/>
</dbReference>
<organism evidence="2 3">
    <name type="scientific">Halapricum desulfuricans</name>
    <dbReference type="NCBI Taxonomy" id="2841257"/>
    <lineage>
        <taxon>Archaea</taxon>
        <taxon>Methanobacteriati</taxon>
        <taxon>Methanobacteriota</taxon>
        <taxon>Stenosarchaea group</taxon>
        <taxon>Halobacteria</taxon>
        <taxon>Halobacteriales</taxon>
        <taxon>Haloarculaceae</taxon>
        <taxon>Halapricum</taxon>
    </lineage>
</organism>
<name>A0A897NV69_9EURY</name>
<dbReference type="AlphaFoldDB" id="A0A897NV69"/>
<dbReference type="PANTHER" id="PTHR34704:SF1">
    <property type="entry name" value="ATPASE"/>
    <property type="match status" value="1"/>
</dbReference>
<gene>
    <name evidence="2" type="ORF">HSEST_3070</name>
</gene>
<protein>
    <submittedName>
        <fullName evidence="2">AAA superfamily ATPase fused to HTH and RecB nuclease domains</fullName>
    </submittedName>
</protein>
<keyword evidence="2" id="KW-0614">Plasmid</keyword>
<evidence type="ECO:0000313" key="2">
    <source>
        <dbReference type="EMBL" id="QSG16334.1"/>
    </source>
</evidence>
<evidence type="ECO:0000259" key="1">
    <source>
        <dbReference type="Pfam" id="PF03008"/>
    </source>
</evidence>
<dbReference type="Pfam" id="PF03008">
    <property type="entry name" value="DUF234"/>
    <property type="match status" value="1"/>
</dbReference>
<sequence>MASGNHSRNEIVQGAGIESTNMSYYFDRLETLRIIEKHHPELADPARSKRTRYRIRDPVFRFYFRFLYGREGKYKLYGENAYADLIEPELPDFVSDTFESLCHQAVPAFRVDYQLTEMPNQWWYKGREVDIVAPTDEATLIAGEAKFTSAPLGYDVLSDLEDDVEHIDWTPPGGGEPTYELALFSRSGFKHSVEEAANERDDLRFFDLSDIVAVLEDDE</sequence>